<keyword evidence="1" id="KW-0175">Coiled coil</keyword>
<dbReference type="EMBL" id="MU853223">
    <property type="protein sequence ID" value="KAK4128536.1"/>
    <property type="molecule type" value="Genomic_DNA"/>
</dbReference>
<evidence type="ECO:0000313" key="3">
    <source>
        <dbReference type="Proteomes" id="UP001302602"/>
    </source>
</evidence>
<evidence type="ECO:0000256" key="1">
    <source>
        <dbReference type="SAM" id="Coils"/>
    </source>
</evidence>
<protein>
    <submittedName>
        <fullName evidence="2">Uncharacterized protein</fullName>
    </submittedName>
</protein>
<dbReference type="AlphaFoldDB" id="A0AAN6UBI8"/>
<keyword evidence="3" id="KW-1185">Reference proteome</keyword>
<feature type="coiled-coil region" evidence="1">
    <location>
        <begin position="195"/>
        <end position="229"/>
    </location>
</feature>
<organism evidence="2 3">
    <name type="scientific">Parathielavia appendiculata</name>
    <dbReference type="NCBI Taxonomy" id="2587402"/>
    <lineage>
        <taxon>Eukaryota</taxon>
        <taxon>Fungi</taxon>
        <taxon>Dikarya</taxon>
        <taxon>Ascomycota</taxon>
        <taxon>Pezizomycotina</taxon>
        <taxon>Sordariomycetes</taxon>
        <taxon>Sordariomycetidae</taxon>
        <taxon>Sordariales</taxon>
        <taxon>Chaetomiaceae</taxon>
        <taxon>Parathielavia</taxon>
    </lineage>
</organism>
<reference evidence="2" key="1">
    <citation type="journal article" date="2023" name="Mol. Phylogenet. Evol.">
        <title>Genome-scale phylogeny and comparative genomics of the fungal order Sordariales.</title>
        <authorList>
            <person name="Hensen N."/>
            <person name="Bonometti L."/>
            <person name="Westerberg I."/>
            <person name="Brannstrom I.O."/>
            <person name="Guillou S."/>
            <person name="Cros-Aarteil S."/>
            <person name="Calhoun S."/>
            <person name="Haridas S."/>
            <person name="Kuo A."/>
            <person name="Mondo S."/>
            <person name="Pangilinan J."/>
            <person name="Riley R."/>
            <person name="LaButti K."/>
            <person name="Andreopoulos B."/>
            <person name="Lipzen A."/>
            <person name="Chen C."/>
            <person name="Yan M."/>
            <person name="Daum C."/>
            <person name="Ng V."/>
            <person name="Clum A."/>
            <person name="Steindorff A."/>
            <person name="Ohm R.A."/>
            <person name="Martin F."/>
            <person name="Silar P."/>
            <person name="Natvig D.O."/>
            <person name="Lalanne C."/>
            <person name="Gautier V."/>
            <person name="Ament-Velasquez S.L."/>
            <person name="Kruys A."/>
            <person name="Hutchinson M.I."/>
            <person name="Powell A.J."/>
            <person name="Barry K."/>
            <person name="Miller A.N."/>
            <person name="Grigoriev I.V."/>
            <person name="Debuchy R."/>
            <person name="Gladieux P."/>
            <person name="Hiltunen Thoren M."/>
            <person name="Johannesson H."/>
        </authorList>
    </citation>
    <scope>NUCLEOTIDE SEQUENCE</scope>
    <source>
        <strain evidence="2">CBS 731.68</strain>
    </source>
</reference>
<dbReference type="Proteomes" id="UP001302602">
    <property type="component" value="Unassembled WGS sequence"/>
</dbReference>
<name>A0AAN6UBI8_9PEZI</name>
<accession>A0AAN6UBI8</accession>
<proteinExistence type="predicted"/>
<dbReference type="RefSeq" id="XP_062652307.1">
    <property type="nucleotide sequence ID" value="XM_062795421.1"/>
</dbReference>
<reference evidence="2" key="2">
    <citation type="submission" date="2023-05" db="EMBL/GenBank/DDBJ databases">
        <authorList>
            <consortium name="Lawrence Berkeley National Laboratory"/>
            <person name="Steindorff A."/>
            <person name="Hensen N."/>
            <person name="Bonometti L."/>
            <person name="Westerberg I."/>
            <person name="Brannstrom I.O."/>
            <person name="Guillou S."/>
            <person name="Cros-Aarteil S."/>
            <person name="Calhoun S."/>
            <person name="Haridas S."/>
            <person name="Kuo A."/>
            <person name="Mondo S."/>
            <person name="Pangilinan J."/>
            <person name="Riley R."/>
            <person name="Labutti K."/>
            <person name="Andreopoulos B."/>
            <person name="Lipzen A."/>
            <person name="Chen C."/>
            <person name="Yanf M."/>
            <person name="Daum C."/>
            <person name="Ng V."/>
            <person name="Clum A."/>
            <person name="Ohm R."/>
            <person name="Martin F."/>
            <person name="Silar P."/>
            <person name="Natvig D."/>
            <person name="Lalanne C."/>
            <person name="Gautier V."/>
            <person name="Ament-Velasquez S.L."/>
            <person name="Kruys A."/>
            <person name="Hutchinson M.I."/>
            <person name="Powell A.J."/>
            <person name="Barry K."/>
            <person name="Miller A.N."/>
            <person name="Grigoriev I.V."/>
            <person name="Debuchy R."/>
            <person name="Gladieux P."/>
            <person name="Thoren M.H."/>
            <person name="Johannesson H."/>
        </authorList>
    </citation>
    <scope>NUCLEOTIDE SEQUENCE</scope>
    <source>
        <strain evidence="2">CBS 731.68</strain>
    </source>
</reference>
<gene>
    <name evidence="2" type="ORF">N657DRAFT_667766</name>
</gene>
<dbReference type="GeneID" id="87832190"/>
<sequence length="562" mass="63975">MEDAETSIKIEERHRGFFCLCNLEERCGKKLPSGFRRSERQRFNGKEEEDGDDGSTAWEILELLGTIKTIHSHDAEQFAENVKPYLDSSGNLQRFRAWPLSTEVRFFVKALIPQERNAVESHAEVANKYSQKLEITAIVTPPAAPSTGKPACSWYHQKSFCVVISQVDEIDCDVFIKGDAQAKQIQDLRNDKNDIRVLTERSAVLKTQLRNEEKDLVKAEEKLAKANTMVDSLTPKRPGSLAIKREENPQSYRTQKSLDETEWQLARYEPGRQESRWDCPRSVTGIPRFRQWLVDSTSERRQEQLDALLNALQRLFSSIHCWSLINSDGNAIHIPHDLIEDLLSRTHKKSMEELESQVDHGFTLIETLDPFNQKDYARKLCKRESAKAATSARVGLYYGQGREKRDYNFPEAMAVALLENVLEVWHKTCWVEIPSAKRSIPEFLGSLRDQLAPMLEASLQFVGTGHFQQRRRYLYECVREESNDIFDAGYNKMHRKYKNKVAQLLGALAEMVSFAGVKVRTQIALMLDGLEDASGKEWAVAATAPADGHHGMADGLAVSQVE</sequence>
<dbReference type="PANTHER" id="PTHR36681:SF3">
    <property type="entry name" value="NUCLEAR GTPASE, GERMINAL CENTER-ASSOCIATED, TANDEM DUPLICATE 3"/>
    <property type="match status" value="1"/>
</dbReference>
<dbReference type="PANTHER" id="PTHR36681">
    <property type="entry name" value="NUCLEAR GTPASE, GERMINAL CENTER-ASSOCIATED, TANDEM DUPLICATE 3"/>
    <property type="match status" value="1"/>
</dbReference>
<comment type="caution">
    <text evidence="2">The sequence shown here is derived from an EMBL/GenBank/DDBJ whole genome shotgun (WGS) entry which is preliminary data.</text>
</comment>
<evidence type="ECO:0000313" key="2">
    <source>
        <dbReference type="EMBL" id="KAK4128536.1"/>
    </source>
</evidence>